<feature type="region of interest" description="Disordered" evidence="10">
    <location>
        <begin position="61"/>
        <end position="162"/>
    </location>
</feature>
<keyword evidence="9" id="KW-0496">Mitochondrion</keyword>
<evidence type="ECO:0000256" key="8">
    <source>
        <dbReference type="ARBA" id="ARBA00033418"/>
    </source>
</evidence>
<dbReference type="GO" id="GO:0071949">
    <property type="term" value="F:FAD binding"/>
    <property type="evidence" value="ECO:0007669"/>
    <property type="project" value="UniProtKB-UniRule"/>
</dbReference>
<dbReference type="InterPro" id="IPR006093">
    <property type="entry name" value="Oxy_OxRdtase_FAD_BS"/>
</dbReference>
<dbReference type="PANTHER" id="PTHR43762:SF1">
    <property type="entry name" value="D-ARABINONO-1,4-LACTONE OXIDASE"/>
    <property type="match status" value="1"/>
</dbReference>
<dbReference type="InterPro" id="IPR010031">
    <property type="entry name" value="FAD_lactone_oxidase-like"/>
</dbReference>
<feature type="domain" description="FAD-binding PCMH-type" evidence="11">
    <location>
        <begin position="598"/>
        <end position="768"/>
    </location>
</feature>
<dbReference type="NCBIfam" id="TIGR01678">
    <property type="entry name" value="FAD_lactone_ox"/>
    <property type="match status" value="1"/>
</dbReference>
<evidence type="ECO:0000313" key="13">
    <source>
        <dbReference type="Proteomes" id="UP000242519"/>
    </source>
</evidence>
<dbReference type="InterPro" id="IPR016167">
    <property type="entry name" value="FAD-bd_PCMH_sub1"/>
</dbReference>
<sequence>MPAIETVTVLNKSGKVISTGKHLVNIFKDAKQAYQFKKAELKADHQARIQWKNEQCLLQSREEARSTSSSRHSHRSRSHRLRERDPANPSRPPLTERHLSKISEGSATSSRRSRSHQGSRRATSTHGQRSLHVVTDFEHPGPGLQRRHSEAPSTSGSRAAAYPSQHLWVQPRAHSNPEFHADDDIDMNLAYGKLPPDLLVTGQDEAQKEVALQATVTKLDRLLLEANCVQHSATAIISNLQANPEAMAAVALTLAELSNILKTMSPRILAALKSSSPAAFGLLASPQFLIAGGLALGVTVVMFGGYQIVKKIQASNEAEKRAHRTEEAMVYEGTEFGSIETWRRGIADVEVESVATSVDGELITPEAARQKKERIRDKRREERRTKRTGSAVESVRSERTIRPVPSKSTLRPMNVHAGTVVASEGGSRRKSKSRRTIKEKEREPETKSTLSTIFSRGRESRRERRRESVVAHRPRINRKTDEEPHSGSSGNPNYGPVVESPGQGRVRCLLQMPGDLSEADLGPGTGPGTGPGRNHSNATGRWVTRLYTRGVSRGRAWDPSRHHKKMDPAITAALLESKDEIPFRAVRSHTQSTWARTFHSSPELYIQPQSIQEVEKVVNLARRCRRRVATVGCGHSPSDLACTSSWLVNLDNFNKLVSVDKQSCVVVMQSGIRLFTLGEELDKVGLAMPNLGSINHQSIAGAISTGTHGSTLRHGILSQSILSLKITLANGKTESCSAAEKPDLFRAALLSLGALGIIVEVTFQAVPAFTLAWQQVVDTDATMLNSWEEDLWTRAEFVRVWWFPYTRRAVVWTAEKTALAPRPSPKSYYDAWLGYHVYHNLLYLAQYVPRCLPWIEWFVFGMQYGFAAGSRTSAIQKSREALLMNCLYSQFVNEWAIPLHRGPEALRRLGSWLNRLTPSDPDYVPHGIPYSAEGLYVHAPVEVRVTETSDSTTPRPHLDPTFTDEATLYLNATLYRPYDSDPPCHYRYYQGFEYLMRALGGRPHWAKNFACTGQDIEEMYGPRLQEWRRVRGDADPEGMFVGEWHRRFIMGDGPRLALEEREVGRENLRTGGVVVRAGVFDSKGSEEGMSESEHSSEESFDHLRASDVTTRAE</sequence>
<comment type="cofactor">
    <cofactor evidence="1 9">
        <name>FAD</name>
        <dbReference type="ChEBI" id="CHEBI:57692"/>
    </cofactor>
</comment>
<feature type="region of interest" description="Disordered" evidence="10">
    <location>
        <begin position="1079"/>
        <end position="1113"/>
    </location>
</feature>
<dbReference type="InterPro" id="IPR016166">
    <property type="entry name" value="FAD-bd_PCMH"/>
</dbReference>
<organism evidence="12 13">
    <name type="scientific">Diplocarpon coronariae</name>
    <dbReference type="NCBI Taxonomy" id="2795749"/>
    <lineage>
        <taxon>Eukaryota</taxon>
        <taxon>Fungi</taxon>
        <taxon>Dikarya</taxon>
        <taxon>Ascomycota</taxon>
        <taxon>Pezizomycotina</taxon>
        <taxon>Leotiomycetes</taxon>
        <taxon>Helotiales</taxon>
        <taxon>Drepanopezizaceae</taxon>
        <taxon>Diplocarpon</taxon>
    </lineage>
</organism>
<dbReference type="Gene3D" id="3.30.465.10">
    <property type="match status" value="1"/>
</dbReference>
<dbReference type="OrthoDB" id="610608at2759"/>
<evidence type="ECO:0000256" key="9">
    <source>
        <dbReference type="RuleBase" id="RU367158"/>
    </source>
</evidence>
<evidence type="ECO:0000313" key="12">
    <source>
        <dbReference type="EMBL" id="OWP01314.1"/>
    </source>
</evidence>
<feature type="compositionally biased region" description="Basic and acidic residues" evidence="10">
    <location>
        <begin position="368"/>
        <end position="384"/>
    </location>
</feature>
<evidence type="ECO:0000256" key="10">
    <source>
        <dbReference type="SAM" id="MobiDB-lite"/>
    </source>
</evidence>
<name>A0A218Z0T3_9HELO</name>
<comment type="caution">
    <text evidence="12">The sequence shown here is derived from an EMBL/GenBank/DDBJ whole genome shotgun (WGS) entry which is preliminary data.</text>
</comment>
<comment type="pathway">
    <text evidence="2 9">Cofactor biosynthesis; D-erythroascorbate biosynthesis; dehydro-D-arabinono-1,4-lactone from D-arabinose: step 2/2.</text>
</comment>
<dbReference type="UniPathway" id="UPA00771">
    <property type="reaction ID" value="UER00766"/>
</dbReference>
<comment type="similarity">
    <text evidence="3 9">Belongs to the oxygen-dependent FAD-linked oxidoreductase family.</text>
</comment>
<dbReference type="InterPro" id="IPR030654">
    <property type="entry name" value="Sugar_lactone_oxidase"/>
</dbReference>
<dbReference type="EMBL" id="MZNU01000280">
    <property type="protein sequence ID" value="OWP01314.1"/>
    <property type="molecule type" value="Genomic_DNA"/>
</dbReference>
<feature type="compositionally biased region" description="Basic and acidic residues" evidence="10">
    <location>
        <begin position="456"/>
        <end position="470"/>
    </location>
</feature>
<dbReference type="InterPro" id="IPR007173">
    <property type="entry name" value="ALO_C"/>
</dbReference>
<evidence type="ECO:0000256" key="7">
    <source>
        <dbReference type="ARBA" id="ARBA00023002"/>
    </source>
</evidence>
<keyword evidence="5 9" id="KW-0285">Flavoprotein</keyword>
<dbReference type="PROSITE" id="PS00862">
    <property type="entry name" value="OX2_COVAL_FAD"/>
    <property type="match status" value="1"/>
</dbReference>
<protein>
    <recommendedName>
        <fullName evidence="4 9">D-arabinono-1,4-lactone oxidase</fullName>
        <shortName evidence="9">ALO</shortName>
        <ecNumber evidence="4 9">1.1.3.37</ecNumber>
    </recommendedName>
    <alternativeName>
        <fullName evidence="8 9">L-galactono-gamma-lactone oxidase</fullName>
    </alternativeName>
</protein>
<dbReference type="PROSITE" id="PS51387">
    <property type="entry name" value="FAD_PCMH"/>
    <property type="match status" value="1"/>
</dbReference>
<gene>
    <name evidence="12" type="ORF">B2J93_7298</name>
</gene>
<evidence type="ECO:0000256" key="4">
    <source>
        <dbReference type="ARBA" id="ARBA00013136"/>
    </source>
</evidence>
<evidence type="ECO:0000256" key="2">
    <source>
        <dbReference type="ARBA" id="ARBA00005083"/>
    </source>
</evidence>
<dbReference type="SUPFAM" id="SSF56176">
    <property type="entry name" value="FAD-binding/transporter-associated domain-like"/>
    <property type="match status" value="1"/>
</dbReference>
<keyword evidence="6 9" id="KW-0274">FAD</keyword>
<dbReference type="InterPro" id="IPR016169">
    <property type="entry name" value="FAD-bd_PCMH_sub2"/>
</dbReference>
<evidence type="ECO:0000256" key="1">
    <source>
        <dbReference type="ARBA" id="ARBA00001974"/>
    </source>
</evidence>
<reference evidence="12 13" key="1">
    <citation type="submission" date="2017-04" db="EMBL/GenBank/DDBJ databases">
        <title>Draft genome sequence of Marssonina coronaria NL1: causal agent of apple blotch.</title>
        <authorList>
            <person name="Cheng Q."/>
        </authorList>
    </citation>
    <scope>NUCLEOTIDE SEQUENCE [LARGE SCALE GENOMIC DNA]</scope>
    <source>
        <strain evidence="12 13">NL1</strain>
    </source>
</reference>
<feature type="region of interest" description="Disordered" evidence="10">
    <location>
        <begin position="515"/>
        <end position="539"/>
    </location>
</feature>
<dbReference type="GO" id="GO:0031966">
    <property type="term" value="C:mitochondrial membrane"/>
    <property type="evidence" value="ECO:0007669"/>
    <property type="project" value="UniProtKB-SubCell"/>
</dbReference>
<comment type="subcellular location">
    <subcellularLocation>
        <location evidence="9">Mitochondrion membrane</location>
    </subcellularLocation>
</comment>
<dbReference type="STRING" id="503106.A0A218Z0T3"/>
<dbReference type="Gene3D" id="3.30.70.2520">
    <property type="match status" value="1"/>
</dbReference>
<feature type="compositionally biased region" description="Basic and acidic residues" evidence="10">
    <location>
        <begin position="1083"/>
        <end position="1113"/>
    </location>
</feature>
<dbReference type="Proteomes" id="UP000242519">
    <property type="component" value="Unassembled WGS sequence"/>
</dbReference>
<dbReference type="Pfam" id="PF04030">
    <property type="entry name" value="ALO"/>
    <property type="match status" value="1"/>
</dbReference>
<feature type="region of interest" description="Disordered" evidence="10">
    <location>
        <begin position="368"/>
        <end position="501"/>
    </location>
</feature>
<evidence type="ECO:0000256" key="6">
    <source>
        <dbReference type="ARBA" id="ARBA00022827"/>
    </source>
</evidence>
<evidence type="ECO:0000256" key="5">
    <source>
        <dbReference type="ARBA" id="ARBA00022630"/>
    </source>
</evidence>
<dbReference type="EC" id="1.1.3.37" evidence="4 9"/>
<dbReference type="Pfam" id="PF01565">
    <property type="entry name" value="FAD_binding_4"/>
    <property type="match status" value="1"/>
</dbReference>
<dbReference type="InParanoid" id="A0A218Z0T3"/>
<feature type="compositionally biased region" description="Basic and acidic residues" evidence="10">
    <location>
        <begin position="436"/>
        <end position="446"/>
    </location>
</feature>
<dbReference type="Gene3D" id="3.30.43.10">
    <property type="entry name" value="Uridine Diphospho-n-acetylenolpyruvylglucosamine Reductase, domain 2"/>
    <property type="match status" value="1"/>
</dbReference>
<dbReference type="PANTHER" id="PTHR43762">
    <property type="entry name" value="L-GULONOLACTONE OXIDASE"/>
    <property type="match status" value="1"/>
</dbReference>
<evidence type="ECO:0000256" key="3">
    <source>
        <dbReference type="ARBA" id="ARBA00005466"/>
    </source>
</evidence>
<keyword evidence="13" id="KW-1185">Reference proteome</keyword>
<proteinExistence type="inferred from homology"/>
<dbReference type="InterPro" id="IPR036318">
    <property type="entry name" value="FAD-bd_PCMH-like_sf"/>
</dbReference>
<accession>A0A218Z0T3</accession>
<evidence type="ECO:0000259" key="11">
    <source>
        <dbReference type="PROSITE" id="PS51387"/>
    </source>
</evidence>
<dbReference type="InterPro" id="IPR006094">
    <property type="entry name" value="Oxid_FAD_bind_N"/>
</dbReference>
<dbReference type="AlphaFoldDB" id="A0A218Z0T3"/>
<feature type="compositionally biased region" description="Basic residues" evidence="10">
    <location>
        <begin position="71"/>
        <end position="81"/>
    </location>
</feature>
<dbReference type="GO" id="GO:0003885">
    <property type="term" value="F:D-arabinono-1,4-lactone oxidase activity"/>
    <property type="evidence" value="ECO:0007669"/>
    <property type="project" value="UniProtKB-UniRule"/>
</dbReference>
<comment type="catalytic activity">
    <reaction evidence="9">
        <text>D-arabinono-1,4-lactone + O2 = dehydro-D-arabinono-1,4-lactone + H2O2 + H(+)</text>
        <dbReference type="Rhea" id="RHEA:23756"/>
        <dbReference type="ChEBI" id="CHEBI:15378"/>
        <dbReference type="ChEBI" id="CHEBI:15379"/>
        <dbReference type="ChEBI" id="CHEBI:16240"/>
        <dbReference type="ChEBI" id="CHEBI:16292"/>
        <dbReference type="ChEBI" id="CHEBI:58277"/>
        <dbReference type="EC" id="1.1.3.37"/>
    </reaction>
</comment>
<keyword evidence="7 9" id="KW-0560">Oxidoreductase</keyword>